<organism evidence="1 2">
    <name type="scientific">Catharanthus roseus</name>
    <name type="common">Madagascar periwinkle</name>
    <name type="synonym">Vinca rosea</name>
    <dbReference type="NCBI Taxonomy" id="4058"/>
    <lineage>
        <taxon>Eukaryota</taxon>
        <taxon>Viridiplantae</taxon>
        <taxon>Streptophyta</taxon>
        <taxon>Embryophyta</taxon>
        <taxon>Tracheophyta</taxon>
        <taxon>Spermatophyta</taxon>
        <taxon>Magnoliopsida</taxon>
        <taxon>eudicotyledons</taxon>
        <taxon>Gunneridae</taxon>
        <taxon>Pentapetalae</taxon>
        <taxon>asterids</taxon>
        <taxon>lamiids</taxon>
        <taxon>Gentianales</taxon>
        <taxon>Apocynaceae</taxon>
        <taxon>Rauvolfioideae</taxon>
        <taxon>Vinceae</taxon>
        <taxon>Catharanthinae</taxon>
        <taxon>Catharanthus</taxon>
    </lineage>
</organism>
<protein>
    <submittedName>
        <fullName evidence="1">Uncharacterized protein</fullName>
    </submittedName>
</protein>
<accession>A0ACC0BV18</accession>
<proteinExistence type="predicted"/>
<comment type="caution">
    <text evidence="1">The sequence shown here is derived from an EMBL/GenBank/DDBJ whole genome shotgun (WGS) entry which is preliminary data.</text>
</comment>
<evidence type="ECO:0000313" key="1">
    <source>
        <dbReference type="EMBL" id="KAI5676437.1"/>
    </source>
</evidence>
<keyword evidence="2" id="KW-1185">Reference proteome</keyword>
<reference evidence="2" key="1">
    <citation type="journal article" date="2023" name="Nat. Plants">
        <title>Single-cell RNA sequencing provides a high-resolution roadmap for understanding the multicellular compartmentation of specialized metabolism.</title>
        <authorList>
            <person name="Sun S."/>
            <person name="Shen X."/>
            <person name="Li Y."/>
            <person name="Li Y."/>
            <person name="Wang S."/>
            <person name="Li R."/>
            <person name="Zhang H."/>
            <person name="Shen G."/>
            <person name="Guo B."/>
            <person name="Wei J."/>
            <person name="Xu J."/>
            <person name="St-Pierre B."/>
            <person name="Chen S."/>
            <person name="Sun C."/>
        </authorList>
    </citation>
    <scope>NUCLEOTIDE SEQUENCE [LARGE SCALE GENOMIC DNA]</scope>
</reference>
<evidence type="ECO:0000313" key="2">
    <source>
        <dbReference type="Proteomes" id="UP001060085"/>
    </source>
</evidence>
<dbReference type="EMBL" id="CM044702">
    <property type="protein sequence ID" value="KAI5676437.1"/>
    <property type="molecule type" value="Genomic_DNA"/>
</dbReference>
<dbReference type="Proteomes" id="UP001060085">
    <property type="component" value="Linkage Group LG02"/>
</dbReference>
<sequence length="118" mass="13136">MLSISMPGTSGDFVRWMIWLQWRFGSHLPLLTDGCGYDESADDYLAVYGLHREYFGMHSFTARYPGDVPYSASRRLPWENVPDRGGHGVKRGARRHPGRGVGGGRPPVPPAPQRPNNG</sequence>
<gene>
    <name evidence="1" type="ORF">M9H77_07387</name>
</gene>
<name>A0ACC0BV18_CATRO</name>